<dbReference type="SUPFAM" id="SSF56112">
    <property type="entry name" value="Protein kinase-like (PK-like)"/>
    <property type="match status" value="1"/>
</dbReference>
<name>A0ABX0ZTP9_9ACTN</name>
<sequence length="319" mass="34484">MAQPDRPPLGAGWAEGLLREVYPAAEVVEAVPRTGGRSGAVYEVRCADPAHTVIFKVYAPRWAWKQAKEARVYRMLAGLGSLPVPSVLHRTPGGGPGGGAVTILSLLEGRPLSEASKDLDQRLIPSFYREMGAVLASVHRVGQEAYGYLADGIVDPVAGNGDYMRRRFAAKLAEFRELGGDERLHDAVARRVARDGALFDNCGSAVLCHNDLHEGNVLVAPRPGGWAVTGVIDVENAIAADPLIDLAKTTYYALGRGAPEHRALLEGYGPLPADTPDRLALYQLYHALELWDWFRSLGTTEPLPGITEDIARLTDHPAR</sequence>
<dbReference type="InterPro" id="IPR011009">
    <property type="entry name" value="Kinase-like_dom_sf"/>
</dbReference>
<dbReference type="EMBL" id="JAATEJ010000018">
    <property type="protein sequence ID" value="NJP45987.1"/>
    <property type="molecule type" value="Genomic_DNA"/>
</dbReference>
<evidence type="ECO:0000313" key="3">
    <source>
        <dbReference type="Proteomes" id="UP000734511"/>
    </source>
</evidence>
<dbReference type="InterPro" id="IPR051678">
    <property type="entry name" value="AGP_Transferase"/>
</dbReference>
<dbReference type="Pfam" id="PF01636">
    <property type="entry name" value="APH"/>
    <property type="match status" value="1"/>
</dbReference>
<comment type="caution">
    <text evidence="2">The sequence shown here is derived from an EMBL/GenBank/DDBJ whole genome shotgun (WGS) entry which is preliminary data.</text>
</comment>
<reference evidence="2 3" key="1">
    <citation type="submission" date="2020-03" db="EMBL/GenBank/DDBJ databases">
        <title>WGS of actinomycetes isolated from Thailand.</title>
        <authorList>
            <person name="Thawai C."/>
        </authorList>
    </citation>
    <scope>NUCLEOTIDE SEQUENCE [LARGE SCALE GENOMIC DNA]</scope>
    <source>
        <strain evidence="2 3">PRB2-1</strain>
    </source>
</reference>
<proteinExistence type="predicted"/>
<gene>
    <name evidence="2" type="ORF">HCN08_21640</name>
</gene>
<evidence type="ECO:0000313" key="2">
    <source>
        <dbReference type="EMBL" id="NJP45987.1"/>
    </source>
</evidence>
<dbReference type="RefSeq" id="WP_167984841.1">
    <property type="nucleotide sequence ID" value="NZ_JAATEJ010000018.1"/>
</dbReference>
<dbReference type="InterPro" id="IPR002575">
    <property type="entry name" value="Aminoglycoside_PTrfase"/>
</dbReference>
<dbReference type="Proteomes" id="UP000734511">
    <property type="component" value="Unassembled WGS sequence"/>
</dbReference>
<accession>A0ABX0ZTP9</accession>
<organism evidence="2 3">
    <name type="scientific">Actinacidiphila epipremni</name>
    <dbReference type="NCBI Taxonomy" id="2053013"/>
    <lineage>
        <taxon>Bacteria</taxon>
        <taxon>Bacillati</taxon>
        <taxon>Actinomycetota</taxon>
        <taxon>Actinomycetes</taxon>
        <taxon>Kitasatosporales</taxon>
        <taxon>Streptomycetaceae</taxon>
        <taxon>Actinacidiphila</taxon>
    </lineage>
</organism>
<keyword evidence="3" id="KW-1185">Reference proteome</keyword>
<dbReference type="PANTHER" id="PTHR21310">
    <property type="entry name" value="AMINOGLYCOSIDE PHOSPHOTRANSFERASE-RELATED-RELATED"/>
    <property type="match status" value="1"/>
</dbReference>
<feature type="domain" description="Aminoglycoside phosphotransferase" evidence="1">
    <location>
        <begin position="31"/>
        <end position="281"/>
    </location>
</feature>
<evidence type="ECO:0000259" key="1">
    <source>
        <dbReference type="Pfam" id="PF01636"/>
    </source>
</evidence>
<dbReference type="PANTHER" id="PTHR21310:SF15">
    <property type="entry name" value="AMINOGLYCOSIDE PHOSPHOTRANSFERASE DOMAIN-CONTAINING PROTEIN"/>
    <property type="match status" value="1"/>
</dbReference>
<protein>
    <submittedName>
        <fullName evidence="2">Aminoglycoside phosphotransferase family protein</fullName>
    </submittedName>
</protein>
<dbReference type="Gene3D" id="3.90.1200.10">
    <property type="match status" value="1"/>
</dbReference>